<organism evidence="1 2">
    <name type="scientific">Marinilactibacillus psychrotolerans</name>
    <dbReference type="NCBI Taxonomy" id="191770"/>
    <lineage>
        <taxon>Bacteria</taxon>
        <taxon>Bacillati</taxon>
        <taxon>Bacillota</taxon>
        <taxon>Bacilli</taxon>
        <taxon>Lactobacillales</taxon>
        <taxon>Carnobacteriaceae</taxon>
        <taxon>Marinilactibacillus</taxon>
    </lineage>
</organism>
<dbReference type="SUPFAM" id="SSF52540">
    <property type="entry name" value="P-loop containing nucleoside triphosphate hydrolases"/>
    <property type="match status" value="1"/>
</dbReference>
<dbReference type="GeneID" id="96910791"/>
<keyword evidence="1" id="KW-0808">Transferase</keyword>
<sequence>MKNYLILLAGSPATGKSYLVNQLKDIFPDMFVITPDEGKEILADSVGFNTLEEKVELENQVWSFYYSVLDLYMEVGKRVILSEYPFSYKQKGRLKRLADQYDYEVITIRLVADFETLWERRRKRDIEPSRHLSHIQTHYHYGDKLEDRTKADNLVTKQEFKNIISKRGYNNFQIGELYEIDVSDFSKVNYTNLKKILSRKINNT</sequence>
<keyword evidence="1" id="KW-0418">Kinase</keyword>
<accession>A0AAV3WPS3</accession>
<dbReference type="AlphaFoldDB" id="A0AAV3WPS3"/>
<protein>
    <submittedName>
        <fullName evidence="1">Kinase</fullName>
    </submittedName>
</protein>
<dbReference type="Pfam" id="PF13671">
    <property type="entry name" value="AAA_33"/>
    <property type="match status" value="1"/>
</dbReference>
<proteinExistence type="predicted"/>
<dbReference type="Gene3D" id="3.40.50.300">
    <property type="entry name" value="P-loop containing nucleotide triphosphate hydrolases"/>
    <property type="match status" value="1"/>
</dbReference>
<dbReference type="Proteomes" id="UP000887127">
    <property type="component" value="Unassembled WGS sequence"/>
</dbReference>
<evidence type="ECO:0000313" key="2">
    <source>
        <dbReference type="Proteomes" id="UP000887127"/>
    </source>
</evidence>
<dbReference type="RefSeq" id="WP_091761217.1">
    <property type="nucleotide sequence ID" value="NZ_BJVX01000004.1"/>
</dbReference>
<reference evidence="1" key="1">
    <citation type="submission" date="2019-08" db="EMBL/GenBank/DDBJ databases">
        <title>Marinilactibacillus psychrotolerans M13-2T whole genome sequencing project.</title>
        <authorList>
            <person name="Ishikawa M."/>
            <person name="Suzuki T."/>
            <person name="Matsutani M."/>
        </authorList>
    </citation>
    <scope>NUCLEOTIDE SEQUENCE</scope>
    <source>
        <strain evidence="1">M13-2T</strain>
    </source>
</reference>
<dbReference type="GO" id="GO:0016301">
    <property type="term" value="F:kinase activity"/>
    <property type="evidence" value="ECO:0007669"/>
    <property type="project" value="UniProtKB-KW"/>
</dbReference>
<dbReference type="EMBL" id="BKBI01000005">
    <property type="protein sequence ID" value="GEQ35260.1"/>
    <property type="molecule type" value="Genomic_DNA"/>
</dbReference>
<dbReference type="InterPro" id="IPR027417">
    <property type="entry name" value="P-loop_NTPase"/>
</dbReference>
<comment type="caution">
    <text evidence="1">The sequence shown here is derived from an EMBL/GenBank/DDBJ whole genome shotgun (WGS) entry which is preliminary data.</text>
</comment>
<name>A0AAV3WPS3_9LACT</name>
<gene>
    <name evidence="1" type="ORF">M132T_07680</name>
</gene>
<evidence type="ECO:0000313" key="1">
    <source>
        <dbReference type="EMBL" id="GEQ35260.1"/>
    </source>
</evidence>